<keyword evidence="5 6" id="KW-0472">Membrane</keyword>
<dbReference type="InterPro" id="IPR011577">
    <property type="entry name" value="Cyt_b561_bac/Ni-Hgenase"/>
</dbReference>
<dbReference type="InterPro" id="IPR051542">
    <property type="entry name" value="Hydrogenase_cytochrome"/>
</dbReference>
<evidence type="ECO:0000313" key="8">
    <source>
        <dbReference type="EMBL" id="GAA6168836.1"/>
    </source>
</evidence>
<comment type="subcellular location">
    <subcellularLocation>
        <location evidence="1">Cell membrane</location>
        <topology evidence="1">Multi-pass membrane protein</topology>
    </subcellularLocation>
</comment>
<keyword evidence="2" id="KW-1003">Cell membrane</keyword>
<evidence type="ECO:0000256" key="4">
    <source>
        <dbReference type="ARBA" id="ARBA00022989"/>
    </source>
</evidence>
<gene>
    <name evidence="8" type="ORF">NBRC116591_26470</name>
</gene>
<evidence type="ECO:0000256" key="2">
    <source>
        <dbReference type="ARBA" id="ARBA00022475"/>
    </source>
</evidence>
<name>A0ABQ0AB02_9GAMM</name>
<evidence type="ECO:0000256" key="3">
    <source>
        <dbReference type="ARBA" id="ARBA00022692"/>
    </source>
</evidence>
<feature type="transmembrane region" description="Helical" evidence="6">
    <location>
        <begin position="112"/>
        <end position="137"/>
    </location>
</feature>
<dbReference type="Pfam" id="PF01292">
    <property type="entry name" value="Ni_hydr_CYTB"/>
    <property type="match status" value="1"/>
</dbReference>
<keyword evidence="3 6" id="KW-0812">Transmembrane</keyword>
<dbReference type="RefSeq" id="WP_353303541.1">
    <property type="nucleotide sequence ID" value="NZ_BAABWN010000008.1"/>
</dbReference>
<comment type="caution">
    <text evidence="8">The sequence shown here is derived from an EMBL/GenBank/DDBJ whole genome shotgun (WGS) entry which is preliminary data.</text>
</comment>
<sequence>MNTLDTQSVKIWDIAIRIWHWSLVLLLVFLWYSAEIADDLMEWHMRAGRLLLGLIVFRIAWGFIGSDTAKFTQFIRSPGEVMVYLKSMKSKQNTGSGSAPNKEWGHNPAGGLMVLLLIAGLLIQTVSGLFTSDGYFYEGPFARSLTNGQLAEMIIDIHHTGFNIILGLVILHILAIALYLLKGENLVRPMITGRKTLENNSMQAQSLETPAIKSPILAAIAAAIVIVATWFLTA</sequence>
<evidence type="ECO:0000256" key="5">
    <source>
        <dbReference type="ARBA" id="ARBA00023136"/>
    </source>
</evidence>
<evidence type="ECO:0000313" key="9">
    <source>
        <dbReference type="Proteomes" id="UP001465153"/>
    </source>
</evidence>
<feature type="transmembrane region" description="Helical" evidence="6">
    <location>
        <begin position="216"/>
        <end position="233"/>
    </location>
</feature>
<organism evidence="8 9">
    <name type="scientific">Sessilibacter corallicola</name>
    <dbReference type="NCBI Taxonomy" id="2904075"/>
    <lineage>
        <taxon>Bacteria</taxon>
        <taxon>Pseudomonadati</taxon>
        <taxon>Pseudomonadota</taxon>
        <taxon>Gammaproteobacteria</taxon>
        <taxon>Cellvibrionales</taxon>
        <taxon>Cellvibrionaceae</taxon>
        <taxon>Sessilibacter</taxon>
    </lineage>
</organism>
<dbReference type="InterPro" id="IPR016174">
    <property type="entry name" value="Di-haem_cyt_TM"/>
</dbReference>
<feature type="transmembrane region" description="Helical" evidence="6">
    <location>
        <begin position="12"/>
        <end position="34"/>
    </location>
</feature>
<feature type="domain" description="Cytochrome b561 bacterial/Ni-hydrogenase" evidence="7">
    <location>
        <begin position="12"/>
        <end position="193"/>
    </location>
</feature>
<dbReference type="SUPFAM" id="SSF81342">
    <property type="entry name" value="Transmembrane di-heme cytochromes"/>
    <property type="match status" value="1"/>
</dbReference>
<feature type="transmembrane region" description="Helical" evidence="6">
    <location>
        <begin position="157"/>
        <end position="181"/>
    </location>
</feature>
<reference evidence="8 9" key="1">
    <citation type="submission" date="2024-04" db="EMBL/GenBank/DDBJ databases">
        <title>Draft genome sequence of Sessilibacter corallicola NBRC 116591.</title>
        <authorList>
            <person name="Miyakawa T."/>
            <person name="Kusuya Y."/>
            <person name="Miura T."/>
        </authorList>
    </citation>
    <scope>NUCLEOTIDE SEQUENCE [LARGE SCALE GENOMIC DNA]</scope>
    <source>
        <strain evidence="8 9">KU-00831-HH</strain>
    </source>
</reference>
<protein>
    <submittedName>
        <fullName evidence="8">Cytochrome b/b6 domain-containing protein</fullName>
    </submittedName>
</protein>
<dbReference type="Proteomes" id="UP001465153">
    <property type="component" value="Unassembled WGS sequence"/>
</dbReference>
<keyword evidence="9" id="KW-1185">Reference proteome</keyword>
<evidence type="ECO:0000256" key="6">
    <source>
        <dbReference type="SAM" id="Phobius"/>
    </source>
</evidence>
<dbReference type="PANTHER" id="PTHR30485">
    <property type="entry name" value="NI/FE-HYDROGENASE 1 B-TYPE CYTOCHROME SUBUNIT"/>
    <property type="match status" value="1"/>
</dbReference>
<accession>A0ABQ0AB02</accession>
<keyword evidence="4 6" id="KW-1133">Transmembrane helix</keyword>
<evidence type="ECO:0000259" key="7">
    <source>
        <dbReference type="Pfam" id="PF01292"/>
    </source>
</evidence>
<dbReference type="Gene3D" id="1.20.950.20">
    <property type="entry name" value="Transmembrane di-heme cytochromes, Chain C"/>
    <property type="match status" value="1"/>
</dbReference>
<evidence type="ECO:0000256" key="1">
    <source>
        <dbReference type="ARBA" id="ARBA00004651"/>
    </source>
</evidence>
<feature type="transmembrane region" description="Helical" evidence="6">
    <location>
        <begin position="46"/>
        <end position="64"/>
    </location>
</feature>
<dbReference type="PANTHER" id="PTHR30485:SF2">
    <property type="entry name" value="BLL0597 PROTEIN"/>
    <property type="match status" value="1"/>
</dbReference>
<proteinExistence type="predicted"/>
<dbReference type="EMBL" id="BAABWN010000008">
    <property type="protein sequence ID" value="GAA6168836.1"/>
    <property type="molecule type" value="Genomic_DNA"/>
</dbReference>